<comment type="caution">
    <text evidence="2">The sequence shown here is derived from an EMBL/GenBank/DDBJ whole genome shotgun (WGS) entry which is preliminary data.</text>
</comment>
<keyword evidence="1" id="KW-0472">Membrane</keyword>
<dbReference type="EMBL" id="QFOI01000013">
    <property type="protein sequence ID" value="PZP52072.1"/>
    <property type="molecule type" value="Genomic_DNA"/>
</dbReference>
<gene>
    <name evidence="2" type="ORF">DI598_01565</name>
</gene>
<protein>
    <submittedName>
        <fullName evidence="2">ABC transporter permease</fullName>
    </submittedName>
</protein>
<feature type="transmembrane region" description="Helical" evidence="1">
    <location>
        <begin position="190"/>
        <end position="212"/>
    </location>
</feature>
<evidence type="ECO:0000256" key="1">
    <source>
        <dbReference type="SAM" id="Phobius"/>
    </source>
</evidence>
<evidence type="ECO:0000313" key="3">
    <source>
        <dbReference type="Proteomes" id="UP000249645"/>
    </source>
</evidence>
<evidence type="ECO:0000313" key="2">
    <source>
        <dbReference type="EMBL" id="PZP52072.1"/>
    </source>
</evidence>
<organism evidence="2 3">
    <name type="scientific">Pseudopedobacter saltans</name>
    <dbReference type="NCBI Taxonomy" id="151895"/>
    <lineage>
        <taxon>Bacteria</taxon>
        <taxon>Pseudomonadati</taxon>
        <taxon>Bacteroidota</taxon>
        <taxon>Sphingobacteriia</taxon>
        <taxon>Sphingobacteriales</taxon>
        <taxon>Sphingobacteriaceae</taxon>
        <taxon>Pseudopedobacter</taxon>
    </lineage>
</organism>
<proteinExistence type="predicted"/>
<dbReference type="Pfam" id="PF02405">
    <property type="entry name" value="MlaE"/>
    <property type="match status" value="1"/>
</dbReference>
<dbReference type="GO" id="GO:0005548">
    <property type="term" value="F:phospholipid transporter activity"/>
    <property type="evidence" value="ECO:0007669"/>
    <property type="project" value="TreeGrafter"/>
</dbReference>
<accession>A0A2W5H9E3</accession>
<dbReference type="PANTHER" id="PTHR30188:SF4">
    <property type="entry name" value="PROTEIN TRIGALACTOSYLDIACYLGLYCEROL 1, CHLOROPLASTIC"/>
    <property type="match status" value="1"/>
</dbReference>
<reference evidence="2 3" key="1">
    <citation type="submission" date="2017-11" db="EMBL/GenBank/DDBJ databases">
        <title>Infants hospitalized years apart are colonized by the same room-sourced microbial strains.</title>
        <authorList>
            <person name="Brooks B."/>
            <person name="Olm M.R."/>
            <person name="Firek B.A."/>
            <person name="Baker R."/>
            <person name="Thomas B.C."/>
            <person name="Morowitz M.J."/>
            <person name="Banfield J.F."/>
        </authorList>
    </citation>
    <scope>NUCLEOTIDE SEQUENCE [LARGE SCALE GENOMIC DNA]</scope>
    <source>
        <strain evidence="2">S2_009_000_R2_76</strain>
    </source>
</reference>
<dbReference type="PANTHER" id="PTHR30188">
    <property type="entry name" value="ABC TRANSPORTER PERMEASE PROTEIN-RELATED"/>
    <property type="match status" value="1"/>
</dbReference>
<feature type="transmembrane region" description="Helical" evidence="1">
    <location>
        <begin position="144"/>
        <end position="169"/>
    </location>
</feature>
<dbReference type="GO" id="GO:0043190">
    <property type="term" value="C:ATP-binding cassette (ABC) transporter complex"/>
    <property type="evidence" value="ECO:0007669"/>
    <property type="project" value="InterPro"/>
</dbReference>
<feature type="transmembrane region" description="Helical" evidence="1">
    <location>
        <begin position="86"/>
        <end position="107"/>
    </location>
</feature>
<feature type="transmembrane region" description="Helical" evidence="1">
    <location>
        <begin position="36"/>
        <end position="66"/>
    </location>
</feature>
<dbReference type="Proteomes" id="UP000249645">
    <property type="component" value="Unassembled WGS sequence"/>
</dbReference>
<name>A0A2W5H9E3_9SPHI</name>
<feature type="transmembrane region" description="Helical" evidence="1">
    <location>
        <begin position="224"/>
        <end position="247"/>
    </location>
</feature>
<keyword evidence="1" id="KW-0812">Transmembrane</keyword>
<dbReference type="AlphaFoldDB" id="A0A2W5H9E3"/>
<feature type="transmembrane region" description="Helical" evidence="1">
    <location>
        <begin position="119"/>
        <end position="138"/>
    </location>
</feature>
<sequence>MGNFLQQIGGYVLMLRRMLYPPENWKMFFKRTLQSCFFVGVQSLGLVVVISFFLGMIAVLLCQYMVDNPVVPHFVIGVITRDLLLLELTPTGITALLACVVGFRTTFAMGSYRREEQIDALEVMGINTSSYLVFPFILSSVLMMPLLLVLSFFISLFGGFVLCYFANVIPFNDYVQGLQFDLKDISIEMFFTKIYFFSFIISSISAYLGYSFSGTVSQLSKRSTFSITVNCILLLLLDYAITDVFLYN</sequence>
<dbReference type="InterPro" id="IPR030802">
    <property type="entry name" value="Permease_MalE"/>
</dbReference>
<keyword evidence="1" id="KW-1133">Transmembrane helix</keyword>